<dbReference type="AlphaFoldDB" id="A0A545UD21"/>
<evidence type="ECO:0000313" key="2">
    <source>
        <dbReference type="Proteomes" id="UP000315439"/>
    </source>
</evidence>
<name>A0A545UD21_9GAMM</name>
<gene>
    <name evidence="1" type="ORF">FLL46_13035</name>
</gene>
<proteinExistence type="predicted"/>
<dbReference type="InterPro" id="IPR032871">
    <property type="entry name" value="AHH_dom_containing"/>
</dbReference>
<keyword evidence="2" id="KW-1185">Reference proteome</keyword>
<sequence length="227" mass="26801">MAEEFVNGVRVKQHYAEMTPLDRAIDAYTKQAERYFDARNRLENAPEDVREKRKKEFESIKAGLEAQRMNAFTMADLQSQLDQYRDNVRKADINTLENEKHHPTEMLERFMRAAGVPKPDDNCTAHHIVPGKGRLRVNYFTRVHLHINYIGINDPDNGVYLPEKKRYTPHWHMPDSLGHKEYHTEGYERFINRRLVLMRTESTIRMELNLIGKMLQDNNLPPEARKK</sequence>
<protein>
    <submittedName>
        <fullName evidence="1">Uncharacterized protein</fullName>
    </submittedName>
</protein>
<evidence type="ECO:0000313" key="1">
    <source>
        <dbReference type="EMBL" id="TQV87366.1"/>
    </source>
</evidence>
<dbReference type="Pfam" id="PF14412">
    <property type="entry name" value="AHH"/>
    <property type="match status" value="1"/>
</dbReference>
<organism evidence="1 2">
    <name type="scientific">Aliikangiella coralliicola</name>
    <dbReference type="NCBI Taxonomy" id="2592383"/>
    <lineage>
        <taxon>Bacteria</taxon>
        <taxon>Pseudomonadati</taxon>
        <taxon>Pseudomonadota</taxon>
        <taxon>Gammaproteobacteria</taxon>
        <taxon>Oceanospirillales</taxon>
        <taxon>Pleioneaceae</taxon>
        <taxon>Aliikangiella</taxon>
    </lineage>
</organism>
<dbReference type="EMBL" id="VIKS01000008">
    <property type="protein sequence ID" value="TQV87366.1"/>
    <property type="molecule type" value="Genomic_DNA"/>
</dbReference>
<dbReference type="RefSeq" id="WP_142894034.1">
    <property type="nucleotide sequence ID" value="NZ_ML660164.1"/>
</dbReference>
<accession>A0A545UD21</accession>
<dbReference type="OrthoDB" id="6192562at2"/>
<comment type="caution">
    <text evidence="1">The sequence shown here is derived from an EMBL/GenBank/DDBJ whole genome shotgun (WGS) entry which is preliminary data.</text>
</comment>
<reference evidence="1 2" key="1">
    <citation type="submission" date="2019-07" db="EMBL/GenBank/DDBJ databases">
        <title>Draft genome for Aliikangiella sp. M105.</title>
        <authorList>
            <person name="Wang G."/>
        </authorList>
    </citation>
    <scope>NUCLEOTIDE SEQUENCE [LARGE SCALE GENOMIC DNA]</scope>
    <source>
        <strain evidence="1 2">M105</strain>
    </source>
</reference>
<dbReference type="Proteomes" id="UP000315439">
    <property type="component" value="Unassembled WGS sequence"/>
</dbReference>